<evidence type="ECO:0000313" key="2">
    <source>
        <dbReference type="Proteomes" id="UP000816034"/>
    </source>
</evidence>
<organism evidence="1 2">
    <name type="scientific">Naegleria lovaniensis</name>
    <name type="common">Amoeba</name>
    <dbReference type="NCBI Taxonomy" id="51637"/>
    <lineage>
        <taxon>Eukaryota</taxon>
        <taxon>Discoba</taxon>
        <taxon>Heterolobosea</taxon>
        <taxon>Tetramitia</taxon>
        <taxon>Eutetramitia</taxon>
        <taxon>Vahlkampfiidae</taxon>
        <taxon>Naegleria</taxon>
    </lineage>
</organism>
<dbReference type="AlphaFoldDB" id="A0AA88KG22"/>
<dbReference type="Pfam" id="PF13540">
    <property type="entry name" value="RCC1_2"/>
    <property type="match status" value="1"/>
</dbReference>
<dbReference type="Proteomes" id="UP000816034">
    <property type="component" value="Unassembled WGS sequence"/>
</dbReference>
<proteinExistence type="predicted"/>
<keyword evidence="2" id="KW-1185">Reference proteome</keyword>
<accession>A0AA88KG22</accession>
<dbReference type="EMBL" id="PYSW02000031">
    <property type="protein sequence ID" value="KAG2378822.1"/>
    <property type="molecule type" value="Genomic_DNA"/>
</dbReference>
<sequence length="491" mass="55668">MVSTRSYNNEEEEGSESCFDKTRLKLEKLSLKEKKSSSTSHDASNVCVMASTFTWTNIPFTLPSTNEFHILVFDFKYIQILGVGKALIPVDEYGRLMFLPDKSFHNTSGIQSKILSLEKSDTILDCQTCDIGGSTEISNILSMSLFYEQVVQTEVRYKTLDFRTHNFEPHEYYASMDFVMVISRDRNKLMVVEVGDKMCTFTYKHAIVRVATSPIAERFVVELSDGSILINGILKNNFLSGIPMKFISCCNPAISFFSKKGQYYGFGNGTSNLFGIAENEHNPSKHSLPVGTTDIYQVNFQLPGSVKNMKSGFYTNIFLLDDGSVFGCGYNCNGQATGSVQPHGNPGLTKFSLPWKTNENKEIVDMGCTSIGTYFTTMDARKTKHTYFVGDVVKSFDPAKLYSTSPSVYLLDWEALENELRGFDFVSHLALPNEIVPGGWFYCIAFNRNQHRGFVYEKYLKKRLQTLVHWEEHEELHGKNIFSDCIFKFEK</sequence>
<dbReference type="InterPro" id="IPR009091">
    <property type="entry name" value="RCC1/BLIP-II"/>
</dbReference>
<evidence type="ECO:0000313" key="1">
    <source>
        <dbReference type="EMBL" id="KAG2378822.1"/>
    </source>
</evidence>
<dbReference type="Gene3D" id="2.130.10.30">
    <property type="entry name" value="Regulator of chromosome condensation 1/beta-lactamase-inhibitor protein II"/>
    <property type="match status" value="1"/>
</dbReference>
<dbReference type="SUPFAM" id="SSF50985">
    <property type="entry name" value="RCC1/BLIP-II"/>
    <property type="match status" value="1"/>
</dbReference>
<dbReference type="GeneID" id="68100424"/>
<protein>
    <submittedName>
        <fullName evidence="1">Uncharacterized protein</fullName>
    </submittedName>
</protein>
<comment type="caution">
    <text evidence="1">The sequence shown here is derived from an EMBL/GenBank/DDBJ whole genome shotgun (WGS) entry which is preliminary data.</text>
</comment>
<name>A0AA88KG22_NAELO</name>
<dbReference type="RefSeq" id="XP_044546084.1">
    <property type="nucleotide sequence ID" value="XM_044697994.1"/>
</dbReference>
<reference evidence="1 2" key="1">
    <citation type="journal article" date="2018" name="BMC Genomics">
        <title>The genome of Naegleria lovaniensis, the basis for a comparative approach to unravel pathogenicity factors of the human pathogenic amoeba N. fowleri.</title>
        <authorList>
            <person name="Liechti N."/>
            <person name="Schurch N."/>
            <person name="Bruggmann R."/>
            <person name="Wittwer M."/>
        </authorList>
    </citation>
    <scope>NUCLEOTIDE SEQUENCE [LARGE SCALE GENOMIC DNA]</scope>
    <source>
        <strain evidence="1 2">ATCC 30569</strain>
    </source>
</reference>
<gene>
    <name evidence="1" type="ORF">C9374_007970</name>
</gene>